<comment type="caution">
    <text evidence="10">The sequence shown here is derived from an EMBL/GenBank/DDBJ whole genome shotgun (WGS) entry which is preliminary data.</text>
</comment>
<dbReference type="InterPro" id="IPR000131">
    <property type="entry name" value="ATP_synth_F1_gsu"/>
</dbReference>
<dbReference type="GO" id="GO:0045259">
    <property type="term" value="C:proton-transporting ATP synthase complex"/>
    <property type="evidence" value="ECO:0007669"/>
    <property type="project" value="UniProtKB-KW"/>
</dbReference>
<evidence type="ECO:0000256" key="1">
    <source>
        <dbReference type="ARBA" id="ARBA00004170"/>
    </source>
</evidence>
<comment type="subcellular location">
    <subcellularLocation>
        <location evidence="1">Membrane</location>
        <topology evidence="1">Peripheral membrane protein</topology>
    </subcellularLocation>
</comment>
<dbReference type="AlphaFoldDB" id="A0A1J5R6N9"/>
<dbReference type="InterPro" id="IPR035968">
    <property type="entry name" value="ATP_synth_F1_ATPase_gsu"/>
</dbReference>
<feature type="compositionally biased region" description="Low complexity" evidence="9">
    <location>
        <begin position="313"/>
        <end position="323"/>
    </location>
</feature>
<evidence type="ECO:0000256" key="6">
    <source>
        <dbReference type="ARBA" id="ARBA00023136"/>
    </source>
</evidence>
<dbReference type="GO" id="GO:0046933">
    <property type="term" value="F:proton-transporting ATP synthase activity, rotational mechanism"/>
    <property type="evidence" value="ECO:0007669"/>
    <property type="project" value="InterPro"/>
</dbReference>
<dbReference type="PRINTS" id="PR00126">
    <property type="entry name" value="ATPASEGAMMA"/>
</dbReference>
<keyword evidence="7" id="KW-0139">CF(1)</keyword>
<dbReference type="PANTHER" id="PTHR11693:SF22">
    <property type="entry name" value="ATP SYNTHASE SUBUNIT GAMMA, MITOCHONDRIAL"/>
    <property type="match status" value="1"/>
</dbReference>
<feature type="compositionally biased region" description="Pro residues" evidence="9">
    <location>
        <begin position="303"/>
        <end position="312"/>
    </location>
</feature>
<keyword evidence="3" id="KW-0813">Transport</keyword>
<comment type="similarity">
    <text evidence="2">Belongs to the ATPase gamma chain family.</text>
</comment>
<keyword evidence="8" id="KW-0066">ATP synthesis</keyword>
<keyword evidence="5" id="KW-0406">Ion transport</keyword>
<dbReference type="PANTHER" id="PTHR11693">
    <property type="entry name" value="ATP SYNTHASE GAMMA CHAIN"/>
    <property type="match status" value="1"/>
</dbReference>
<evidence type="ECO:0000256" key="2">
    <source>
        <dbReference type="ARBA" id="ARBA00007681"/>
    </source>
</evidence>
<evidence type="ECO:0000256" key="7">
    <source>
        <dbReference type="ARBA" id="ARBA00023196"/>
    </source>
</evidence>
<dbReference type="CDD" id="cd12151">
    <property type="entry name" value="F1-ATPase_gamma"/>
    <property type="match status" value="1"/>
</dbReference>
<sequence>MSDSTASLRRKIASAGELHSVVRTMKALAASSITQYENSVAALGDYARTVELGLGACFRQGGMTAHPYGATREPAPADIRAVVFGSDQGLVGRFNEIVVERAIAALSALPGTPRVWAVGERVHARLADAGVPLAERYAVPNSVQAITPLVGKILLAHEAGARSAQAPELHLFYNRPSAAGAYTPVSQRLLPLDESWSRELARGQWPTALLPQTMGFSGATLRALIREFLFVSLFRACAESLASENASRLAAMERADRNIDELLQILKGTFHRLRQSSIDEELFDVISGFDALTGPTRNRSDGSPPPLPPPPHAAAAARLARPLSIKGDGFERLHSHSGSLGPPSVAGRPGRARSGRGL</sequence>
<proteinExistence type="inferred from homology"/>
<dbReference type="Gene3D" id="1.10.287.80">
    <property type="entry name" value="ATP synthase, gamma subunit, helix hairpin domain"/>
    <property type="match status" value="1"/>
</dbReference>
<name>A0A1J5R6N9_9ZZZZ</name>
<dbReference type="NCBIfam" id="TIGR03323">
    <property type="entry name" value="alt_F1F0_F1_gam"/>
    <property type="match status" value="1"/>
</dbReference>
<gene>
    <name evidence="10" type="primary">atpG_12</name>
    <name evidence="10" type="ORF">GALL_264290</name>
</gene>
<evidence type="ECO:0000256" key="9">
    <source>
        <dbReference type="SAM" id="MobiDB-lite"/>
    </source>
</evidence>
<protein>
    <submittedName>
        <fullName evidence="10">ATP synthase gamma chain</fullName>
    </submittedName>
</protein>
<keyword evidence="4" id="KW-0375">Hydrogen ion transport</keyword>
<dbReference type="EMBL" id="MLJW01000253">
    <property type="protein sequence ID" value="OIQ91654.1"/>
    <property type="molecule type" value="Genomic_DNA"/>
</dbReference>
<evidence type="ECO:0000313" key="10">
    <source>
        <dbReference type="EMBL" id="OIQ91654.1"/>
    </source>
</evidence>
<evidence type="ECO:0000256" key="4">
    <source>
        <dbReference type="ARBA" id="ARBA00022781"/>
    </source>
</evidence>
<evidence type="ECO:0000256" key="5">
    <source>
        <dbReference type="ARBA" id="ARBA00023065"/>
    </source>
</evidence>
<evidence type="ECO:0000256" key="8">
    <source>
        <dbReference type="ARBA" id="ARBA00023310"/>
    </source>
</evidence>
<accession>A0A1J5R6N9</accession>
<evidence type="ECO:0000256" key="3">
    <source>
        <dbReference type="ARBA" id="ARBA00022448"/>
    </source>
</evidence>
<dbReference type="SUPFAM" id="SSF52943">
    <property type="entry name" value="ATP synthase (F1-ATPase), gamma subunit"/>
    <property type="match status" value="1"/>
</dbReference>
<organism evidence="10">
    <name type="scientific">mine drainage metagenome</name>
    <dbReference type="NCBI Taxonomy" id="410659"/>
    <lineage>
        <taxon>unclassified sequences</taxon>
        <taxon>metagenomes</taxon>
        <taxon>ecological metagenomes</taxon>
    </lineage>
</organism>
<keyword evidence="6" id="KW-0472">Membrane</keyword>
<reference evidence="10" key="1">
    <citation type="submission" date="2016-10" db="EMBL/GenBank/DDBJ databases">
        <title>Sequence of Gallionella enrichment culture.</title>
        <authorList>
            <person name="Poehlein A."/>
            <person name="Muehling M."/>
            <person name="Daniel R."/>
        </authorList>
    </citation>
    <scope>NUCLEOTIDE SEQUENCE</scope>
</reference>
<feature type="region of interest" description="Disordered" evidence="9">
    <location>
        <begin position="294"/>
        <end position="358"/>
    </location>
</feature>
<dbReference type="Gene3D" id="3.40.1380.10">
    <property type="match status" value="1"/>
</dbReference>
<dbReference type="InterPro" id="IPR017709">
    <property type="entry name" value="Alt_ATP_synth_F1_gsu"/>
</dbReference>
<dbReference type="Pfam" id="PF00231">
    <property type="entry name" value="ATP-synt"/>
    <property type="match status" value="1"/>
</dbReference>